<dbReference type="EMBL" id="QGNW01001094">
    <property type="protein sequence ID" value="RVW56160.1"/>
    <property type="molecule type" value="Genomic_DNA"/>
</dbReference>
<feature type="region of interest" description="Disordered" evidence="1">
    <location>
        <begin position="52"/>
        <end position="112"/>
    </location>
</feature>
<protein>
    <submittedName>
        <fullName evidence="2">Uncharacterized protein</fullName>
    </submittedName>
</protein>
<evidence type="ECO:0000256" key="1">
    <source>
        <dbReference type="SAM" id="MobiDB-lite"/>
    </source>
</evidence>
<dbReference type="AlphaFoldDB" id="A0A438F811"/>
<evidence type="ECO:0000313" key="3">
    <source>
        <dbReference type="Proteomes" id="UP000288805"/>
    </source>
</evidence>
<dbReference type="InterPro" id="IPR016972">
    <property type="entry name" value="UCP031279"/>
</dbReference>
<name>A0A438F811_VITVI</name>
<proteinExistence type="predicted"/>
<evidence type="ECO:0000313" key="2">
    <source>
        <dbReference type="EMBL" id="RVW56160.1"/>
    </source>
</evidence>
<accession>A0A438F811</accession>
<organism evidence="2 3">
    <name type="scientific">Vitis vinifera</name>
    <name type="common">Grape</name>
    <dbReference type="NCBI Taxonomy" id="29760"/>
    <lineage>
        <taxon>Eukaryota</taxon>
        <taxon>Viridiplantae</taxon>
        <taxon>Streptophyta</taxon>
        <taxon>Embryophyta</taxon>
        <taxon>Tracheophyta</taxon>
        <taxon>Spermatophyta</taxon>
        <taxon>Magnoliopsida</taxon>
        <taxon>eudicotyledons</taxon>
        <taxon>Gunneridae</taxon>
        <taxon>Pentapetalae</taxon>
        <taxon>rosids</taxon>
        <taxon>Vitales</taxon>
        <taxon>Vitaceae</taxon>
        <taxon>Viteae</taxon>
        <taxon>Vitis</taxon>
    </lineage>
</organism>
<comment type="caution">
    <text evidence="2">The sequence shown here is derived from an EMBL/GenBank/DDBJ whole genome shotgun (WGS) entry which is preliminary data.</text>
</comment>
<dbReference type="PANTHER" id="PTHR33526:SF13">
    <property type="entry name" value="TYROSINE-PROTEIN PHOSPHATASE 3-LIKE"/>
    <property type="match status" value="1"/>
</dbReference>
<dbReference type="PANTHER" id="PTHR33526">
    <property type="entry name" value="OS07G0123800 PROTEIN"/>
    <property type="match status" value="1"/>
</dbReference>
<dbReference type="PIRSF" id="PIRSF031279">
    <property type="entry name" value="UCP031279"/>
    <property type="match status" value="1"/>
</dbReference>
<feature type="compositionally biased region" description="Low complexity" evidence="1">
    <location>
        <begin position="59"/>
        <end position="86"/>
    </location>
</feature>
<reference evidence="2 3" key="1">
    <citation type="journal article" date="2018" name="PLoS Genet.">
        <title>Population sequencing reveals clonal diversity and ancestral inbreeding in the grapevine cultivar Chardonnay.</title>
        <authorList>
            <person name="Roach M.J."/>
            <person name="Johnson D.L."/>
            <person name="Bohlmann J."/>
            <person name="van Vuuren H.J."/>
            <person name="Jones S.J."/>
            <person name="Pretorius I.S."/>
            <person name="Schmidt S.A."/>
            <person name="Borneman A.R."/>
        </authorList>
    </citation>
    <scope>NUCLEOTIDE SEQUENCE [LARGE SCALE GENOMIC DNA]</scope>
    <source>
        <strain evidence="3">cv. Chardonnay</strain>
        <tissue evidence="2">Leaf</tissue>
    </source>
</reference>
<sequence length="152" mass="16734">MRAKAQSQNRFMRIITIPIRVLSKARDFYVRSLTDAAERVSRGNAMGCPGVHISTLPKSFSVSSSRSGDGEDVGSLSRSGSASSSSNRVDMNVFLQPPKMGSRAAPRSCSVGMGRIDEDRPCDFEEDSFNVKPDFLYPRSRSYAVTNRRVGF</sequence>
<dbReference type="Proteomes" id="UP000288805">
    <property type="component" value="Unassembled WGS sequence"/>
</dbReference>
<gene>
    <name evidence="2" type="ORF">CK203_080763</name>
</gene>